<evidence type="ECO:0000256" key="6">
    <source>
        <dbReference type="ARBA" id="ARBA00022679"/>
    </source>
</evidence>
<dbReference type="EC" id="2.1.1.193" evidence="10"/>
<keyword evidence="3 10" id="KW-0963">Cytoplasm</keyword>
<dbReference type="InterPro" id="IPR006700">
    <property type="entry name" value="RsmE"/>
</dbReference>
<dbReference type="AlphaFoldDB" id="A0A6J4KBF9"/>
<name>A0A6J4KBF9_9SPHI</name>
<evidence type="ECO:0000256" key="1">
    <source>
        <dbReference type="ARBA" id="ARBA00004496"/>
    </source>
</evidence>
<dbReference type="SUPFAM" id="SSF88697">
    <property type="entry name" value="PUA domain-like"/>
    <property type="match status" value="1"/>
</dbReference>
<accession>A0A6J4KBF9</accession>
<evidence type="ECO:0000256" key="2">
    <source>
        <dbReference type="ARBA" id="ARBA00005528"/>
    </source>
</evidence>
<dbReference type="GO" id="GO:0070042">
    <property type="term" value="F:rRNA (uridine-N3-)-methyltransferase activity"/>
    <property type="evidence" value="ECO:0007669"/>
    <property type="project" value="TreeGrafter"/>
</dbReference>
<protein>
    <recommendedName>
        <fullName evidence="10">Ribosomal RNA small subunit methyltransferase E</fullName>
        <ecNumber evidence="10">2.1.1.193</ecNumber>
    </recommendedName>
</protein>
<dbReference type="CDD" id="cd18084">
    <property type="entry name" value="RsmE-like"/>
    <property type="match status" value="1"/>
</dbReference>
<evidence type="ECO:0000256" key="5">
    <source>
        <dbReference type="ARBA" id="ARBA00022603"/>
    </source>
</evidence>
<comment type="similarity">
    <text evidence="2 10">Belongs to the RNA methyltransferase RsmE family.</text>
</comment>
<dbReference type="SUPFAM" id="SSF75217">
    <property type="entry name" value="alpha/beta knot"/>
    <property type="match status" value="1"/>
</dbReference>
<keyword evidence="6 10" id="KW-0808">Transferase</keyword>
<keyword evidence="4 10" id="KW-0698">rRNA processing</keyword>
<gene>
    <name evidence="13" type="ORF">AVDCRST_MAG56-5429</name>
</gene>
<comment type="subcellular location">
    <subcellularLocation>
        <location evidence="1 10">Cytoplasm</location>
    </subcellularLocation>
</comment>
<dbReference type="NCBIfam" id="TIGR00046">
    <property type="entry name" value="RsmE family RNA methyltransferase"/>
    <property type="match status" value="1"/>
</dbReference>
<reference evidence="13" key="1">
    <citation type="submission" date="2020-02" db="EMBL/GenBank/DDBJ databases">
        <authorList>
            <person name="Meier V. D."/>
        </authorList>
    </citation>
    <scope>NUCLEOTIDE SEQUENCE</scope>
    <source>
        <strain evidence="13">AVDCRST_MAG56</strain>
    </source>
</reference>
<evidence type="ECO:0000256" key="7">
    <source>
        <dbReference type="ARBA" id="ARBA00022691"/>
    </source>
</evidence>
<dbReference type="GO" id="GO:0005737">
    <property type="term" value="C:cytoplasm"/>
    <property type="evidence" value="ECO:0007669"/>
    <property type="project" value="UniProtKB-SubCell"/>
</dbReference>
<dbReference type="PIRSF" id="PIRSF015601">
    <property type="entry name" value="MTase_slr0722"/>
    <property type="match status" value="1"/>
</dbReference>
<evidence type="ECO:0000256" key="4">
    <source>
        <dbReference type="ARBA" id="ARBA00022552"/>
    </source>
</evidence>
<dbReference type="PANTHER" id="PTHR30027:SF3">
    <property type="entry name" value="16S RRNA (URACIL(1498)-N(3))-METHYLTRANSFERASE"/>
    <property type="match status" value="1"/>
</dbReference>
<dbReference type="Pfam" id="PF20260">
    <property type="entry name" value="PUA_4"/>
    <property type="match status" value="1"/>
</dbReference>
<comment type="function">
    <text evidence="8 10">Specifically methylates the N3 position of the uracil ring of uridine 1498 (m3U1498) in 16S rRNA. Acts on the fully assembled 30S ribosomal subunit.</text>
</comment>
<dbReference type="InterPro" id="IPR029028">
    <property type="entry name" value="Alpha/beta_knot_MTases"/>
</dbReference>
<dbReference type="Gene3D" id="2.40.240.20">
    <property type="entry name" value="Hypothetical PUA domain-like, domain 1"/>
    <property type="match status" value="1"/>
</dbReference>
<evidence type="ECO:0000256" key="10">
    <source>
        <dbReference type="PIRNR" id="PIRNR015601"/>
    </source>
</evidence>
<evidence type="ECO:0000259" key="11">
    <source>
        <dbReference type="Pfam" id="PF04452"/>
    </source>
</evidence>
<dbReference type="Gene3D" id="3.40.1280.10">
    <property type="match status" value="1"/>
</dbReference>
<evidence type="ECO:0000256" key="9">
    <source>
        <dbReference type="ARBA" id="ARBA00047944"/>
    </source>
</evidence>
<dbReference type="InterPro" id="IPR046887">
    <property type="entry name" value="RsmE_PUA-like"/>
</dbReference>
<feature type="domain" description="Ribosomal RNA small subunit methyltransferase E PUA-like" evidence="12">
    <location>
        <begin position="16"/>
        <end position="62"/>
    </location>
</feature>
<evidence type="ECO:0000256" key="3">
    <source>
        <dbReference type="ARBA" id="ARBA00022490"/>
    </source>
</evidence>
<dbReference type="InterPro" id="IPR015947">
    <property type="entry name" value="PUA-like_sf"/>
</dbReference>
<dbReference type="PANTHER" id="PTHR30027">
    <property type="entry name" value="RIBOSOMAL RNA SMALL SUBUNIT METHYLTRANSFERASE E"/>
    <property type="match status" value="1"/>
</dbReference>
<dbReference type="GO" id="GO:0070475">
    <property type="term" value="P:rRNA base methylation"/>
    <property type="evidence" value="ECO:0007669"/>
    <property type="project" value="TreeGrafter"/>
</dbReference>
<keyword evidence="7 10" id="KW-0949">S-adenosyl-L-methionine</keyword>
<evidence type="ECO:0000313" key="13">
    <source>
        <dbReference type="EMBL" id="CAA9301240.1"/>
    </source>
</evidence>
<sequence>MHLFYAPDFSQDRPFLPEEEARHALKVLRLDVGDPLRVTDGRGNLYEASIAGADPKKCRLAVLRHEPEFGKRGFSIHVAVAPTKNADRTEWLVEKCVEIGVDRLSFVLCERSERRHFNPDRVEKIAVAAMKQSLKAYLPEMGELVSLREFLKNPPPGHNYIAHLEEGERRLLQHAAPAGGSYCVLIGPEGDFTPGEVAAALGSGFVPVSLGESRLRTETAGVVACHILNLLNSGPA</sequence>
<keyword evidence="5 10" id="KW-0489">Methyltransferase</keyword>
<dbReference type="NCBIfam" id="NF008702">
    <property type="entry name" value="PRK11713.6-1"/>
    <property type="match status" value="1"/>
</dbReference>
<dbReference type="Pfam" id="PF04452">
    <property type="entry name" value="Methyltrans_RNA"/>
    <property type="match status" value="1"/>
</dbReference>
<organism evidence="13">
    <name type="scientific">uncultured Cytophagales bacterium</name>
    <dbReference type="NCBI Taxonomy" id="158755"/>
    <lineage>
        <taxon>Bacteria</taxon>
        <taxon>Pseudomonadati</taxon>
        <taxon>Bacteroidota</taxon>
        <taxon>Sphingobacteriia</taxon>
        <taxon>Sphingobacteriales</taxon>
        <taxon>environmental samples</taxon>
    </lineage>
</organism>
<evidence type="ECO:0000259" key="12">
    <source>
        <dbReference type="Pfam" id="PF20260"/>
    </source>
</evidence>
<dbReference type="EMBL" id="CADCTQ010000451">
    <property type="protein sequence ID" value="CAA9301240.1"/>
    <property type="molecule type" value="Genomic_DNA"/>
</dbReference>
<dbReference type="InterPro" id="IPR046886">
    <property type="entry name" value="RsmE_MTase_dom"/>
</dbReference>
<dbReference type="InterPro" id="IPR029026">
    <property type="entry name" value="tRNA_m1G_MTases_N"/>
</dbReference>
<comment type="catalytic activity">
    <reaction evidence="9 10">
        <text>uridine(1498) in 16S rRNA + S-adenosyl-L-methionine = N(3)-methyluridine(1498) in 16S rRNA + S-adenosyl-L-homocysteine + H(+)</text>
        <dbReference type="Rhea" id="RHEA:42920"/>
        <dbReference type="Rhea" id="RHEA-COMP:10283"/>
        <dbReference type="Rhea" id="RHEA-COMP:10284"/>
        <dbReference type="ChEBI" id="CHEBI:15378"/>
        <dbReference type="ChEBI" id="CHEBI:57856"/>
        <dbReference type="ChEBI" id="CHEBI:59789"/>
        <dbReference type="ChEBI" id="CHEBI:65315"/>
        <dbReference type="ChEBI" id="CHEBI:74502"/>
        <dbReference type="EC" id="2.1.1.193"/>
    </reaction>
</comment>
<evidence type="ECO:0000256" key="8">
    <source>
        <dbReference type="ARBA" id="ARBA00025699"/>
    </source>
</evidence>
<feature type="domain" description="Ribosomal RNA small subunit methyltransferase E methyltransferase" evidence="11">
    <location>
        <begin position="75"/>
        <end position="228"/>
    </location>
</feature>
<proteinExistence type="inferred from homology"/>